<evidence type="ECO:0000313" key="4">
    <source>
        <dbReference type="EMBL" id="KWZ76238.1"/>
    </source>
</evidence>
<dbReference type="PRINTS" id="PR00080">
    <property type="entry name" value="SDRFAMILY"/>
</dbReference>
<comment type="caution">
    <text evidence="4">The sequence shown here is derived from an EMBL/GenBank/DDBJ whole genome shotgun (WGS) entry which is preliminary data.</text>
</comment>
<feature type="domain" description="Ketoreductase" evidence="3">
    <location>
        <begin position="30"/>
        <end position="211"/>
    </location>
</feature>
<reference evidence="5" key="1">
    <citation type="submission" date="2016-01" db="EMBL/GenBank/DDBJ databases">
        <authorList>
            <person name="Mitreva M."/>
            <person name="Pepin K.H."/>
            <person name="Mihindukulasuriya K.A."/>
            <person name="Fulton R."/>
            <person name="Fronick C."/>
            <person name="O'Laughlin M."/>
            <person name="Miner T."/>
            <person name="Herter B."/>
            <person name="Rosa B.A."/>
            <person name="Cordes M."/>
            <person name="Tomlinson C."/>
            <person name="Wollam A."/>
            <person name="Palsikar V.B."/>
            <person name="Mardis E.R."/>
            <person name="Wilson R.K."/>
        </authorList>
    </citation>
    <scope>NUCLEOTIDE SEQUENCE [LARGE SCALE GENOMIC DNA]</scope>
    <source>
        <strain evidence="5">GED7749B</strain>
    </source>
</reference>
<dbReference type="FunFam" id="3.40.50.720:FF:000173">
    <property type="entry name" value="3-oxoacyl-[acyl-carrier protein] reductase"/>
    <property type="match status" value="1"/>
</dbReference>
<sequence>MKKNGLPFAKFYRNNPGLSRVFKWGRKLKKFALITGASGGIGKATAEMLAKEGWNLYLHYHQNEAAIKELLSICRHFGAEAIPIRADLATDGTVKTIAENVFHLDAIIHAAGISHYGLLSDIDEAAIDKLYRIHVKAPLLIIRQLLPKLRQNAVSHIVLVSSIWGQAGAACEAVYSAMKGAQIAFVKALAKETARSGVRVNAVAPGAVGTNMLSRFAPEEISDLEADIPLGRLAKPEEIAGAVSFLLSEKSNYITGQTIGVNGGWYM</sequence>
<keyword evidence="2" id="KW-0560">Oxidoreductase</keyword>
<evidence type="ECO:0000256" key="1">
    <source>
        <dbReference type="ARBA" id="ARBA00006484"/>
    </source>
</evidence>
<dbReference type="SMART" id="SM00822">
    <property type="entry name" value="PKS_KR"/>
    <property type="match status" value="1"/>
</dbReference>
<dbReference type="SUPFAM" id="SSF51735">
    <property type="entry name" value="NAD(P)-binding Rossmann-fold domains"/>
    <property type="match status" value="1"/>
</dbReference>
<dbReference type="NCBIfam" id="NF047420">
    <property type="entry name" value="EF_P_mod_YmfI"/>
    <property type="match status" value="1"/>
</dbReference>
<dbReference type="Pfam" id="PF13561">
    <property type="entry name" value="adh_short_C2"/>
    <property type="match status" value="1"/>
</dbReference>
<dbReference type="PRINTS" id="PR00081">
    <property type="entry name" value="GDHRDH"/>
</dbReference>
<dbReference type="AlphaFoldDB" id="A0A133K9I6"/>
<dbReference type="EMBL" id="LRPN01000211">
    <property type="protein sequence ID" value="KWZ76238.1"/>
    <property type="molecule type" value="Genomic_DNA"/>
</dbReference>
<dbReference type="PANTHER" id="PTHR42879">
    <property type="entry name" value="3-OXOACYL-(ACYL-CARRIER-PROTEIN) REDUCTASE"/>
    <property type="match status" value="1"/>
</dbReference>
<dbReference type="PANTHER" id="PTHR42879:SF2">
    <property type="entry name" value="3-OXOACYL-[ACYL-CARRIER-PROTEIN] REDUCTASE FABG"/>
    <property type="match status" value="1"/>
</dbReference>
<dbReference type="InterPro" id="IPR050259">
    <property type="entry name" value="SDR"/>
</dbReference>
<evidence type="ECO:0000256" key="2">
    <source>
        <dbReference type="ARBA" id="ARBA00023002"/>
    </source>
</evidence>
<dbReference type="GO" id="GO:0016491">
    <property type="term" value="F:oxidoreductase activity"/>
    <property type="evidence" value="ECO:0007669"/>
    <property type="project" value="UniProtKB-KW"/>
</dbReference>
<name>A0A133K9I6_HEYCO</name>
<dbReference type="Proteomes" id="UP000070376">
    <property type="component" value="Unassembled WGS sequence"/>
</dbReference>
<organism evidence="4 5">
    <name type="scientific">Heyndrickxia coagulans</name>
    <name type="common">Weizmannia coagulans</name>
    <dbReference type="NCBI Taxonomy" id="1398"/>
    <lineage>
        <taxon>Bacteria</taxon>
        <taxon>Bacillati</taxon>
        <taxon>Bacillota</taxon>
        <taxon>Bacilli</taxon>
        <taxon>Bacillales</taxon>
        <taxon>Bacillaceae</taxon>
        <taxon>Heyndrickxia</taxon>
    </lineage>
</organism>
<dbReference type="InterPro" id="IPR002347">
    <property type="entry name" value="SDR_fam"/>
</dbReference>
<accession>A0A133K9I6</accession>
<dbReference type="CDD" id="cd05233">
    <property type="entry name" value="SDR_c"/>
    <property type="match status" value="1"/>
</dbReference>
<comment type="similarity">
    <text evidence="1">Belongs to the short-chain dehydrogenases/reductases (SDR) family.</text>
</comment>
<proteinExistence type="inferred from homology"/>
<dbReference type="InterPro" id="IPR036291">
    <property type="entry name" value="NAD(P)-bd_dom_sf"/>
</dbReference>
<dbReference type="Gene3D" id="3.40.50.720">
    <property type="entry name" value="NAD(P)-binding Rossmann-like Domain"/>
    <property type="match status" value="1"/>
</dbReference>
<dbReference type="PATRIC" id="fig|1398.22.peg.3997"/>
<protein>
    <submittedName>
        <fullName evidence="4">Oxidoreductase, short chain dehydrogenase/reductase family protein</fullName>
    </submittedName>
</protein>
<dbReference type="InterPro" id="IPR057326">
    <property type="entry name" value="KR_dom"/>
</dbReference>
<gene>
    <name evidence="4" type="ORF">HMPREF3213_03991</name>
</gene>
<evidence type="ECO:0000313" key="5">
    <source>
        <dbReference type="Proteomes" id="UP000070376"/>
    </source>
</evidence>
<evidence type="ECO:0000259" key="3">
    <source>
        <dbReference type="SMART" id="SM00822"/>
    </source>
</evidence>